<keyword evidence="1" id="KW-1133">Transmembrane helix</keyword>
<feature type="transmembrane region" description="Helical" evidence="1">
    <location>
        <begin position="53"/>
        <end position="74"/>
    </location>
</feature>
<keyword evidence="1" id="KW-0472">Membrane</keyword>
<organism evidence="2 3">
    <name type="scientific">Streptomyces albus</name>
    <dbReference type="NCBI Taxonomy" id="1888"/>
    <lineage>
        <taxon>Bacteria</taxon>
        <taxon>Bacillati</taxon>
        <taxon>Actinomycetota</taxon>
        <taxon>Actinomycetes</taxon>
        <taxon>Kitasatosporales</taxon>
        <taxon>Streptomycetaceae</taxon>
        <taxon>Streptomyces</taxon>
    </lineage>
</organism>
<dbReference type="AlphaFoldDB" id="A0A8H1QTK1"/>
<reference evidence="2 3" key="1">
    <citation type="submission" date="2018-10" db="EMBL/GenBank/DDBJ databases">
        <title>Isolation of pseudouridimycin from Streptomyces albus DSM 40763.</title>
        <authorList>
            <person name="Rosenqvist P."/>
            <person name="Metsae-Ketelae M."/>
            <person name="Virta P."/>
        </authorList>
    </citation>
    <scope>NUCLEOTIDE SEQUENCE [LARGE SCALE GENOMIC DNA]</scope>
    <source>
        <strain evidence="2 3">DSM 40763</strain>
    </source>
</reference>
<feature type="transmembrane region" description="Helical" evidence="1">
    <location>
        <begin position="86"/>
        <end position="108"/>
    </location>
</feature>
<sequence>MRGEDRALCTLYGLSAIGGCLVMGTLAVAFVVRNAGAGPIGVIGNFLRDATGNLASQFIYADLVLIWALLGAYMTVEARRYGIRHVWAYIVGAPVLALIVSFCLFMYVRQLRIAARRTEHAAPRTALTTSHAPTRGSDDHH</sequence>
<name>A0A8H1QTK1_9ACTN</name>
<comment type="caution">
    <text evidence="2">The sequence shown here is derived from an EMBL/GenBank/DDBJ whole genome shotgun (WGS) entry which is preliminary data.</text>
</comment>
<dbReference type="Pfam" id="PF11196">
    <property type="entry name" value="DUF2834"/>
    <property type="match status" value="1"/>
</dbReference>
<dbReference type="EMBL" id="RCIY01000040">
    <property type="protein sequence ID" value="TGG86600.1"/>
    <property type="molecule type" value="Genomic_DNA"/>
</dbReference>
<evidence type="ECO:0000313" key="2">
    <source>
        <dbReference type="EMBL" id="TGG86600.1"/>
    </source>
</evidence>
<gene>
    <name evidence="2" type="ORF">D8771_08450</name>
</gene>
<accession>A0A8H1QTK1</accession>
<proteinExistence type="predicted"/>
<feature type="transmembrane region" description="Helical" evidence="1">
    <location>
        <begin position="12"/>
        <end position="32"/>
    </location>
</feature>
<dbReference type="InterPro" id="IPR021362">
    <property type="entry name" value="DUF2834"/>
</dbReference>
<evidence type="ECO:0000313" key="3">
    <source>
        <dbReference type="Proteomes" id="UP000298111"/>
    </source>
</evidence>
<evidence type="ECO:0000256" key="1">
    <source>
        <dbReference type="SAM" id="Phobius"/>
    </source>
</evidence>
<dbReference type="PROSITE" id="PS51257">
    <property type="entry name" value="PROKAR_LIPOPROTEIN"/>
    <property type="match status" value="1"/>
</dbReference>
<protein>
    <submittedName>
        <fullName evidence="2">DUF2834 domain-containing protein</fullName>
    </submittedName>
</protein>
<dbReference type="Proteomes" id="UP000298111">
    <property type="component" value="Unassembled WGS sequence"/>
</dbReference>
<keyword evidence="1" id="KW-0812">Transmembrane</keyword>